<evidence type="ECO:0000256" key="1">
    <source>
        <dbReference type="ARBA" id="ARBA00022741"/>
    </source>
</evidence>
<evidence type="ECO:0000256" key="3">
    <source>
        <dbReference type="ARBA" id="ARBA00023186"/>
    </source>
</evidence>
<dbReference type="InterPro" id="IPR011629">
    <property type="entry name" value="CobW-like_C"/>
</dbReference>
<dbReference type="GO" id="GO:0000166">
    <property type="term" value="F:nucleotide binding"/>
    <property type="evidence" value="ECO:0007669"/>
    <property type="project" value="UniProtKB-KW"/>
</dbReference>
<feature type="domain" description="CobW C-terminal" evidence="6">
    <location>
        <begin position="241"/>
        <end position="332"/>
    </location>
</feature>
<dbReference type="GO" id="GO:0016787">
    <property type="term" value="F:hydrolase activity"/>
    <property type="evidence" value="ECO:0007669"/>
    <property type="project" value="UniProtKB-KW"/>
</dbReference>
<dbReference type="SUPFAM" id="SSF52540">
    <property type="entry name" value="P-loop containing nucleoside triphosphate hydrolases"/>
    <property type="match status" value="1"/>
</dbReference>
<keyword evidence="2" id="KW-0378">Hydrolase</keyword>
<dbReference type="STRING" id="1344003.SAMN05445060_2293"/>
<keyword evidence="1" id="KW-0547">Nucleotide-binding</keyword>
<evidence type="ECO:0000256" key="4">
    <source>
        <dbReference type="ARBA" id="ARBA00034320"/>
    </source>
</evidence>
<evidence type="ECO:0000313" key="8">
    <source>
        <dbReference type="Proteomes" id="UP000186218"/>
    </source>
</evidence>
<evidence type="ECO:0000313" key="7">
    <source>
        <dbReference type="EMBL" id="SIS03957.1"/>
    </source>
</evidence>
<dbReference type="PANTHER" id="PTHR13748:SF62">
    <property type="entry name" value="COBW DOMAIN-CONTAINING PROTEIN"/>
    <property type="match status" value="1"/>
</dbReference>
<accession>A0A1N7FUM6</accession>
<sequence length="371" mass="39841">MTAGVPSSAPTPVLVVAGFLGAGKTTLLNHLLRTADGTRIGVVVNDFGAINIDALLVAGQSESTLSLGNGCICCSVDDSELADALSDLARPALALDLIVIEASGLAEPRNLVRMVLGLDDRRLRYGGLVYVVDAANVVATLAEHRGLGAHLALADLIVVNKADLTRDVDGVRSQIRRFNPTAALLRTVGARVPTELLVDPSPRAPSSGPEQLGLDALMRELETDDCARDDDHSHDHLHDAYQSVSFATRQPLRPRALARFLERPPDGAYRIKGVADFDIPGHRDRYEVHAVGGHVGIRARRWRPDEDRRTRLVVIGAGLDEAVARHALAELQRPDDEPVDRQSMVTITRYLPAAGTAEPWIAPDAADAEPL</sequence>
<comment type="catalytic activity">
    <reaction evidence="5">
        <text>GTP + H2O = GDP + phosphate + H(+)</text>
        <dbReference type="Rhea" id="RHEA:19669"/>
        <dbReference type="ChEBI" id="CHEBI:15377"/>
        <dbReference type="ChEBI" id="CHEBI:15378"/>
        <dbReference type="ChEBI" id="CHEBI:37565"/>
        <dbReference type="ChEBI" id="CHEBI:43474"/>
        <dbReference type="ChEBI" id="CHEBI:58189"/>
    </reaction>
    <physiologicalReaction direction="left-to-right" evidence="5">
        <dbReference type="Rhea" id="RHEA:19670"/>
    </physiologicalReaction>
</comment>
<keyword evidence="3" id="KW-0143">Chaperone</keyword>
<dbReference type="InterPro" id="IPR027417">
    <property type="entry name" value="P-loop_NTPase"/>
</dbReference>
<dbReference type="InterPro" id="IPR051316">
    <property type="entry name" value="Zinc-reg_GTPase_activator"/>
</dbReference>
<reference evidence="7 8" key="1">
    <citation type="submission" date="2017-01" db="EMBL/GenBank/DDBJ databases">
        <authorList>
            <person name="Mah S.A."/>
            <person name="Swanson W.J."/>
            <person name="Moy G.W."/>
            <person name="Vacquier V.D."/>
        </authorList>
    </citation>
    <scope>NUCLEOTIDE SEQUENCE [LARGE SCALE GENOMIC DNA]</scope>
    <source>
        <strain evidence="7 8">CPCC 203464</strain>
    </source>
</reference>
<dbReference type="SUPFAM" id="SSF90002">
    <property type="entry name" value="Hypothetical protein YjiA, C-terminal domain"/>
    <property type="match status" value="1"/>
</dbReference>
<dbReference type="Pfam" id="PF07683">
    <property type="entry name" value="CobW_C"/>
    <property type="match status" value="1"/>
</dbReference>
<dbReference type="Pfam" id="PF02492">
    <property type="entry name" value="cobW"/>
    <property type="match status" value="1"/>
</dbReference>
<proteinExistence type="inferred from homology"/>
<dbReference type="AlphaFoldDB" id="A0A1N7FUM6"/>
<dbReference type="SMART" id="SM00833">
    <property type="entry name" value="CobW_C"/>
    <property type="match status" value="1"/>
</dbReference>
<dbReference type="InterPro" id="IPR036627">
    <property type="entry name" value="CobW-likC_sf"/>
</dbReference>
<dbReference type="EMBL" id="FTNT01000006">
    <property type="protein sequence ID" value="SIS03957.1"/>
    <property type="molecule type" value="Genomic_DNA"/>
</dbReference>
<dbReference type="Gene3D" id="3.30.1220.10">
    <property type="entry name" value="CobW-like, C-terminal domain"/>
    <property type="match status" value="1"/>
</dbReference>
<dbReference type="CDD" id="cd03112">
    <property type="entry name" value="CobW-like"/>
    <property type="match status" value="1"/>
</dbReference>
<dbReference type="Gene3D" id="3.40.50.300">
    <property type="entry name" value="P-loop containing nucleotide triphosphate hydrolases"/>
    <property type="match status" value="1"/>
</dbReference>
<dbReference type="InterPro" id="IPR003495">
    <property type="entry name" value="CobW/HypB/UreG_nucleotide-bd"/>
</dbReference>
<dbReference type="RefSeq" id="WP_234974360.1">
    <property type="nucleotide sequence ID" value="NZ_FTNT01000006.1"/>
</dbReference>
<comment type="similarity">
    <text evidence="4">Belongs to the SIMIBI class G3E GTPase family. ZNG1 subfamily.</text>
</comment>
<evidence type="ECO:0000256" key="5">
    <source>
        <dbReference type="ARBA" id="ARBA00049117"/>
    </source>
</evidence>
<dbReference type="PANTHER" id="PTHR13748">
    <property type="entry name" value="COBW-RELATED"/>
    <property type="match status" value="1"/>
</dbReference>
<evidence type="ECO:0000256" key="2">
    <source>
        <dbReference type="ARBA" id="ARBA00022801"/>
    </source>
</evidence>
<name>A0A1N7FUM6_9NOCA</name>
<keyword evidence="8" id="KW-1185">Reference proteome</keyword>
<gene>
    <name evidence="7" type="ORF">SAMN05445060_2293</name>
</gene>
<dbReference type="Proteomes" id="UP000186218">
    <property type="component" value="Unassembled WGS sequence"/>
</dbReference>
<protein>
    <submittedName>
        <fullName evidence="7">GTPase, G3E family</fullName>
    </submittedName>
</protein>
<organism evidence="7 8">
    <name type="scientific">Williamsia sterculiae</name>
    <dbReference type="NCBI Taxonomy" id="1344003"/>
    <lineage>
        <taxon>Bacteria</taxon>
        <taxon>Bacillati</taxon>
        <taxon>Actinomycetota</taxon>
        <taxon>Actinomycetes</taxon>
        <taxon>Mycobacteriales</taxon>
        <taxon>Nocardiaceae</taxon>
        <taxon>Williamsia</taxon>
    </lineage>
</organism>
<evidence type="ECO:0000259" key="6">
    <source>
        <dbReference type="SMART" id="SM00833"/>
    </source>
</evidence>
<dbReference type="GO" id="GO:0005737">
    <property type="term" value="C:cytoplasm"/>
    <property type="evidence" value="ECO:0007669"/>
    <property type="project" value="TreeGrafter"/>
</dbReference>